<protein>
    <submittedName>
        <fullName evidence="1">Uncharacterized protein</fullName>
    </submittedName>
</protein>
<dbReference type="RefSeq" id="YP_008059274.1">
    <property type="nucleotide sequence ID" value="NC_021328.1"/>
</dbReference>
<evidence type="ECO:0000313" key="2">
    <source>
        <dbReference type="Proteomes" id="UP000202786"/>
    </source>
</evidence>
<accession>R4TGP0</accession>
<dbReference type="Proteomes" id="UP000202786">
    <property type="component" value="Segment"/>
</dbReference>
<evidence type="ECO:0000313" key="1">
    <source>
        <dbReference type="EMBL" id="AGM11396.1"/>
    </source>
</evidence>
<dbReference type="EMBL" id="KC292026">
    <property type="protein sequence ID" value="AGM11396.1"/>
    <property type="molecule type" value="Genomic_DNA"/>
</dbReference>
<proteinExistence type="predicted"/>
<organism evidence="1 2">
    <name type="scientific">Halogranum tailed virus 1</name>
    <dbReference type="NCBI Taxonomy" id="1273749"/>
    <lineage>
        <taxon>Viruses</taxon>
        <taxon>Duplodnaviria</taxon>
        <taxon>Heunggongvirae</taxon>
        <taxon>Uroviricota</taxon>
        <taxon>Caudoviricetes</taxon>
        <taxon>Thumleimavirales</taxon>
        <taxon>Halomagnusviridae</taxon>
        <taxon>Hagravirus</taxon>
        <taxon>Hagravirus capitaneum</taxon>
        <taxon>Hagravirus HGTV1</taxon>
    </lineage>
</organism>
<gene>
    <name evidence="1" type="primary">76</name>
    <name evidence="1" type="ORF">HGTV1_76</name>
</gene>
<sequence length="177" mass="20911">MRTSHMDEEDLIDITHSFSDELNIGELNVHHMYEPSRMAEVVRISKRHNGTKYGNEFAITDELLQAGHEDLVFRQLESAMRGLMEKMMEEEGDVFEYRDREIVCGVGTEYGLAQCRNCGYVQEFGKLPTHVEERHGTVQTYNTLEKWRRERLAIYMLEKTDRNCPCGKYRRRDNRKI</sequence>
<dbReference type="KEGG" id="vg:16193887"/>
<reference evidence="1 2" key="1">
    <citation type="submission" date="2012-12" db="EMBL/GenBank/DDBJ databases">
        <authorList>
            <person name="Sencilo A."/>
            <person name="Jacobs-Sera D."/>
            <person name="Russell D.A."/>
            <person name="Ko C."/>
            <person name="Atanasova N."/>
            <person name="Osterlund E."/>
            <person name="Oksanen H.M."/>
            <person name="Bamford D.H."/>
            <person name="Hatfull G.F."/>
            <person name="Roine E."/>
            <person name="Hendrix R.W."/>
        </authorList>
    </citation>
    <scope>NUCLEOTIDE SEQUENCE [LARGE SCALE GENOMIC DNA]</scope>
</reference>
<name>R4TGP0_9CAUD</name>
<dbReference type="GeneID" id="16193887"/>
<keyword evidence="2" id="KW-1185">Reference proteome</keyword>